<dbReference type="EMBL" id="LHYE01000016">
    <property type="protein sequence ID" value="KXB07109.1"/>
    <property type="molecule type" value="Genomic_DNA"/>
</dbReference>
<comment type="caution">
    <text evidence="3">The sequence shown here is derived from an EMBL/GenBank/DDBJ whole genome shotgun (WGS) entry which is preliminary data.</text>
</comment>
<name>A0A133VL04_9EURY</name>
<gene>
    <name evidence="3" type="ORF">AKJ51_02010</name>
</gene>
<accession>A0A133VL04</accession>
<feature type="domain" description="Non-structural maintenance of chromosome element 4 C-terminal" evidence="2">
    <location>
        <begin position="192"/>
        <end position="261"/>
    </location>
</feature>
<feature type="compositionally biased region" description="Basic and acidic residues" evidence="1">
    <location>
        <begin position="232"/>
        <end position="244"/>
    </location>
</feature>
<evidence type="ECO:0000256" key="1">
    <source>
        <dbReference type="SAM" id="MobiDB-lite"/>
    </source>
</evidence>
<sequence>MVSKKKKRELMERIIDLAESVNNREAEPFEVDVPDFLTRLHEVFQEVENSEELLLDIRAILGLSGVISQQEDWIRHKSSMLHFDPMLVSWKVRGLSKKQLANVLVNSWHPIMEMENIAKPGIKEAVEYWRDLEPLSERGVELETEEKAPEEITRDELSEFGFQMDEDVDELIEEKWDELKGMVEDGGQISYWDFIDSESFRETVLNAWLTSFLISYGYASVEINPLEEEITLEPRQERKTDTEKTTSSIPIAISYEDWKERREQNA</sequence>
<proteinExistence type="predicted"/>
<organism evidence="3 4">
    <name type="scientific">candidate division MSBL1 archaeon SCGC-AAA382A20</name>
    <dbReference type="NCBI Taxonomy" id="1698280"/>
    <lineage>
        <taxon>Archaea</taxon>
        <taxon>Methanobacteriati</taxon>
        <taxon>Methanobacteriota</taxon>
        <taxon>candidate division MSBL1</taxon>
    </lineage>
</organism>
<reference evidence="3 4" key="1">
    <citation type="journal article" date="2016" name="Sci. Rep.">
        <title>Metabolic traits of an uncultured archaeal lineage -MSBL1- from brine pools of the Red Sea.</title>
        <authorList>
            <person name="Mwirichia R."/>
            <person name="Alam I."/>
            <person name="Rashid M."/>
            <person name="Vinu M."/>
            <person name="Ba-Alawi W."/>
            <person name="Anthony Kamau A."/>
            <person name="Kamanda Ngugi D."/>
            <person name="Goker M."/>
            <person name="Klenk H.P."/>
            <person name="Bajic V."/>
            <person name="Stingl U."/>
        </authorList>
    </citation>
    <scope>NUCLEOTIDE SEQUENCE [LARGE SCALE GENOMIC DNA]</scope>
    <source>
        <strain evidence="3">SCGC-AAA382A20</strain>
    </source>
</reference>
<evidence type="ECO:0000313" key="3">
    <source>
        <dbReference type="EMBL" id="KXB07109.1"/>
    </source>
</evidence>
<evidence type="ECO:0000259" key="2">
    <source>
        <dbReference type="Pfam" id="PF08743"/>
    </source>
</evidence>
<dbReference type="AlphaFoldDB" id="A0A133VL04"/>
<feature type="compositionally biased region" description="Basic and acidic residues" evidence="1">
    <location>
        <begin position="256"/>
        <end position="266"/>
    </location>
</feature>
<dbReference type="InterPro" id="IPR014854">
    <property type="entry name" value="Nse4_C"/>
</dbReference>
<evidence type="ECO:0000313" key="4">
    <source>
        <dbReference type="Proteomes" id="UP000070263"/>
    </source>
</evidence>
<protein>
    <recommendedName>
        <fullName evidence="2">Non-structural maintenance of chromosome element 4 C-terminal domain-containing protein</fullName>
    </recommendedName>
</protein>
<feature type="region of interest" description="Disordered" evidence="1">
    <location>
        <begin position="232"/>
        <end position="266"/>
    </location>
</feature>
<dbReference type="Pfam" id="PF08743">
    <property type="entry name" value="Nse4_C"/>
    <property type="match status" value="1"/>
</dbReference>
<dbReference type="Proteomes" id="UP000070263">
    <property type="component" value="Unassembled WGS sequence"/>
</dbReference>
<keyword evidence="4" id="KW-1185">Reference proteome</keyword>